<sequence length="205" mass="23275">MRIVVVRHGQDEHGYRGGWSQRGLTEEGKMQSQLLAKHLSNSWQPLKFLISSDLRRARETAEYISQEMELPIHSSPLWREMNNGELAGMPNSLAEQLYPGLFASSLEMDEPYPHGESPRQFFQRITHAFEGLCEKMITLQISSEIIVVTHGGVITILSYFLNGSVWSNKEPAIPTNAASIHEISYQEGKWLFTTQNHIDHLSIKG</sequence>
<dbReference type="InterPro" id="IPR013078">
    <property type="entry name" value="His_Pase_superF_clade-1"/>
</dbReference>
<evidence type="ECO:0000256" key="1">
    <source>
        <dbReference type="PIRSR" id="PIRSR613078-1"/>
    </source>
</evidence>
<dbReference type="PANTHER" id="PTHR48100">
    <property type="entry name" value="BROAD-SPECIFICITY PHOSPHATASE YOR283W-RELATED"/>
    <property type="match status" value="1"/>
</dbReference>
<keyword evidence="4" id="KW-1185">Reference proteome</keyword>
<accession>D6U0J2</accession>
<protein>
    <submittedName>
        <fullName evidence="3">Phosphoglycerate mutase</fullName>
    </submittedName>
</protein>
<dbReference type="SUPFAM" id="SSF53254">
    <property type="entry name" value="Phosphoglycerate mutase-like"/>
    <property type="match status" value="1"/>
</dbReference>
<dbReference type="Pfam" id="PF00300">
    <property type="entry name" value="His_Phos_1"/>
    <property type="match status" value="1"/>
</dbReference>
<dbReference type="AlphaFoldDB" id="D6U0J2"/>
<feature type="active site" description="Proton donor/acceptor" evidence="1">
    <location>
        <position position="80"/>
    </location>
</feature>
<feature type="binding site" evidence="2">
    <location>
        <position position="56"/>
    </location>
    <ligand>
        <name>substrate</name>
    </ligand>
</feature>
<gene>
    <name evidence="3" type="ORF">Krac_3137</name>
</gene>
<dbReference type="Proteomes" id="UP000004508">
    <property type="component" value="Unassembled WGS sequence"/>
</dbReference>
<comment type="caution">
    <text evidence="3">The sequence shown here is derived from an EMBL/GenBank/DDBJ whole genome shotgun (WGS) entry which is preliminary data.</text>
</comment>
<dbReference type="SMART" id="SM00855">
    <property type="entry name" value="PGAM"/>
    <property type="match status" value="1"/>
</dbReference>
<dbReference type="CDD" id="cd07067">
    <property type="entry name" value="HP_PGM_like"/>
    <property type="match status" value="1"/>
</dbReference>
<organism evidence="3 4">
    <name type="scientific">Ktedonobacter racemifer DSM 44963</name>
    <dbReference type="NCBI Taxonomy" id="485913"/>
    <lineage>
        <taxon>Bacteria</taxon>
        <taxon>Bacillati</taxon>
        <taxon>Chloroflexota</taxon>
        <taxon>Ktedonobacteria</taxon>
        <taxon>Ktedonobacterales</taxon>
        <taxon>Ktedonobacteraceae</taxon>
        <taxon>Ktedonobacter</taxon>
    </lineage>
</organism>
<name>D6U0J2_KTERA</name>
<reference evidence="3 4" key="1">
    <citation type="journal article" date="2011" name="Stand. Genomic Sci.">
        <title>Non-contiguous finished genome sequence and contextual data of the filamentous soil bacterium Ktedonobacter racemifer type strain (SOSP1-21).</title>
        <authorList>
            <person name="Chang Y.J."/>
            <person name="Land M."/>
            <person name="Hauser L."/>
            <person name="Chertkov O."/>
            <person name="Del Rio T.G."/>
            <person name="Nolan M."/>
            <person name="Copeland A."/>
            <person name="Tice H."/>
            <person name="Cheng J.F."/>
            <person name="Lucas S."/>
            <person name="Han C."/>
            <person name="Goodwin L."/>
            <person name="Pitluck S."/>
            <person name="Ivanova N."/>
            <person name="Ovchinikova G."/>
            <person name="Pati A."/>
            <person name="Chen A."/>
            <person name="Palaniappan K."/>
            <person name="Mavromatis K."/>
            <person name="Liolios K."/>
            <person name="Brettin T."/>
            <person name="Fiebig A."/>
            <person name="Rohde M."/>
            <person name="Abt B."/>
            <person name="Goker M."/>
            <person name="Detter J.C."/>
            <person name="Woyke T."/>
            <person name="Bristow J."/>
            <person name="Eisen J.A."/>
            <person name="Markowitz V."/>
            <person name="Hugenholtz P."/>
            <person name="Kyrpides N.C."/>
            <person name="Klenk H.P."/>
            <person name="Lapidus A."/>
        </authorList>
    </citation>
    <scope>NUCLEOTIDE SEQUENCE [LARGE SCALE GENOMIC DNA]</scope>
    <source>
        <strain evidence="4">DSM 44963</strain>
    </source>
</reference>
<feature type="active site" description="Tele-phosphohistidine intermediate" evidence="1">
    <location>
        <position position="8"/>
    </location>
</feature>
<dbReference type="InterPro" id="IPR029033">
    <property type="entry name" value="His_PPase_superfam"/>
</dbReference>
<dbReference type="Gene3D" id="3.40.50.1240">
    <property type="entry name" value="Phosphoglycerate mutase-like"/>
    <property type="match status" value="1"/>
</dbReference>
<dbReference type="GO" id="GO:0005737">
    <property type="term" value="C:cytoplasm"/>
    <property type="evidence" value="ECO:0007669"/>
    <property type="project" value="TreeGrafter"/>
</dbReference>
<proteinExistence type="predicted"/>
<evidence type="ECO:0000313" key="3">
    <source>
        <dbReference type="EMBL" id="EFH82332.1"/>
    </source>
</evidence>
<dbReference type="PANTHER" id="PTHR48100:SF1">
    <property type="entry name" value="HISTIDINE PHOSPHATASE FAMILY PROTEIN-RELATED"/>
    <property type="match status" value="1"/>
</dbReference>
<evidence type="ECO:0000256" key="2">
    <source>
        <dbReference type="PIRSR" id="PIRSR613078-2"/>
    </source>
</evidence>
<dbReference type="eggNOG" id="COG0406">
    <property type="taxonomic scope" value="Bacteria"/>
</dbReference>
<dbReference type="GO" id="GO:0016791">
    <property type="term" value="F:phosphatase activity"/>
    <property type="evidence" value="ECO:0007669"/>
    <property type="project" value="TreeGrafter"/>
</dbReference>
<evidence type="ECO:0000313" key="4">
    <source>
        <dbReference type="Proteomes" id="UP000004508"/>
    </source>
</evidence>
<dbReference type="InterPro" id="IPR050275">
    <property type="entry name" value="PGM_Phosphatase"/>
</dbReference>
<dbReference type="InParanoid" id="D6U0J2"/>
<dbReference type="STRING" id="485913.Krac_3137"/>
<dbReference type="EMBL" id="ADVG01000004">
    <property type="protein sequence ID" value="EFH82332.1"/>
    <property type="molecule type" value="Genomic_DNA"/>
</dbReference>